<dbReference type="EMBL" id="MEIA01000475">
    <property type="protein sequence ID" value="OJF10533.1"/>
    <property type="molecule type" value="Genomic_DNA"/>
</dbReference>
<gene>
    <name evidence="1" type="ORF">BG844_31455</name>
</gene>
<evidence type="ECO:0000313" key="2">
    <source>
        <dbReference type="Proteomes" id="UP000182486"/>
    </source>
</evidence>
<protein>
    <submittedName>
        <fullName evidence="1">Uncharacterized protein</fullName>
    </submittedName>
</protein>
<comment type="caution">
    <text evidence="1">The sequence shown here is derived from an EMBL/GenBank/DDBJ whole genome shotgun (WGS) entry which is preliminary data.</text>
</comment>
<dbReference type="Proteomes" id="UP000182486">
    <property type="component" value="Unassembled WGS sequence"/>
</dbReference>
<reference evidence="1 2" key="1">
    <citation type="submission" date="2016-09" db="EMBL/GenBank/DDBJ databases">
        <title>Couchioplanes caeruleus draft genome sequence.</title>
        <authorList>
            <person name="Sheehan J."/>
            <person name="Caffrey P."/>
        </authorList>
    </citation>
    <scope>NUCLEOTIDE SEQUENCE [LARGE SCALE GENOMIC DNA]</scope>
    <source>
        <strain evidence="1 2">DSM 43634</strain>
    </source>
</reference>
<accession>A0A1K0FCH4</accession>
<sequence>MRSSSRRSAQLGTLLEIAAPAPARGVPVIIESLPRRLPAGAADEVVVAHDDASPAAAGGDR</sequence>
<name>A0A1K0FCH4_9ACTN</name>
<dbReference type="AlphaFoldDB" id="A0A1K0FCH4"/>
<evidence type="ECO:0000313" key="1">
    <source>
        <dbReference type="EMBL" id="OJF10533.1"/>
    </source>
</evidence>
<proteinExistence type="predicted"/>
<organism evidence="1 2">
    <name type="scientific">Couchioplanes caeruleus subsp. caeruleus</name>
    <dbReference type="NCBI Taxonomy" id="56427"/>
    <lineage>
        <taxon>Bacteria</taxon>
        <taxon>Bacillati</taxon>
        <taxon>Actinomycetota</taxon>
        <taxon>Actinomycetes</taxon>
        <taxon>Micromonosporales</taxon>
        <taxon>Micromonosporaceae</taxon>
        <taxon>Couchioplanes</taxon>
    </lineage>
</organism>
<keyword evidence="2" id="KW-1185">Reference proteome</keyword>